<comment type="caution">
    <text evidence="2">The sequence shown here is derived from an EMBL/GenBank/DDBJ whole genome shotgun (WGS) entry which is preliminary data.</text>
</comment>
<gene>
    <name evidence="2" type="ORF">GCM10009717_16500</name>
</gene>
<evidence type="ECO:0000313" key="2">
    <source>
        <dbReference type="EMBL" id="GAA1951096.1"/>
    </source>
</evidence>
<keyword evidence="1" id="KW-1133">Transmembrane helix</keyword>
<sequence>MLLMIVCGVLVAAGIAIAVRWSRERLIPPLRPAAIARASDATSDRAGWMPRHAAGLRVYVWWATVFTAVGTLSGLVVTGAGGRLVMRLLAATSPDAKGRITEAQAIVGEISPQGTLAYLVFGALPFAFASAALYLLVEPWLPRGRLGGPVFGLLLLVGVSPFVDPLRPENVDFDVVGPGWLSVAAFAALAVLQGAFLAAVAGRLSRSLPLVSRERWAGPLAPLIAAVVLFPVGVVLAVGALIAFALPRLLPWFLELRASRRGVLVGRVLLGLAVLAALPAFVSAVFSIVQR</sequence>
<accession>A0ABN2QF43</accession>
<keyword evidence="1" id="KW-0812">Transmembrane</keyword>
<feature type="transmembrane region" description="Helical" evidence="1">
    <location>
        <begin position="179"/>
        <end position="200"/>
    </location>
</feature>
<proteinExistence type="predicted"/>
<feature type="transmembrane region" description="Helical" evidence="1">
    <location>
        <begin position="220"/>
        <end position="247"/>
    </location>
</feature>
<evidence type="ECO:0000313" key="3">
    <source>
        <dbReference type="Proteomes" id="UP001499954"/>
    </source>
</evidence>
<evidence type="ECO:0000256" key="1">
    <source>
        <dbReference type="SAM" id="Phobius"/>
    </source>
</evidence>
<organism evidence="2 3">
    <name type="scientific">Agromyces allii</name>
    <dbReference type="NCBI Taxonomy" id="393607"/>
    <lineage>
        <taxon>Bacteria</taxon>
        <taxon>Bacillati</taxon>
        <taxon>Actinomycetota</taxon>
        <taxon>Actinomycetes</taxon>
        <taxon>Micrococcales</taxon>
        <taxon>Microbacteriaceae</taxon>
        <taxon>Agromyces</taxon>
    </lineage>
</organism>
<feature type="transmembrane region" description="Helical" evidence="1">
    <location>
        <begin position="116"/>
        <end position="137"/>
    </location>
</feature>
<keyword evidence="1" id="KW-0472">Membrane</keyword>
<feature type="transmembrane region" description="Helical" evidence="1">
    <location>
        <begin position="149"/>
        <end position="167"/>
    </location>
</feature>
<feature type="transmembrane region" description="Helical" evidence="1">
    <location>
        <begin position="268"/>
        <end position="289"/>
    </location>
</feature>
<protein>
    <submittedName>
        <fullName evidence="2">Uncharacterized protein</fullName>
    </submittedName>
</protein>
<name>A0ABN2QF43_9MICO</name>
<reference evidence="2 3" key="1">
    <citation type="journal article" date="2019" name="Int. J. Syst. Evol. Microbiol.">
        <title>The Global Catalogue of Microorganisms (GCM) 10K type strain sequencing project: providing services to taxonomists for standard genome sequencing and annotation.</title>
        <authorList>
            <consortium name="The Broad Institute Genomics Platform"/>
            <consortium name="The Broad Institute Genome Sequencing Center for Infectious Disease"/>
            <person name="Wu L."/>
            <person name="Ma J."/>
        </authorList>
    </citation>
    <scope>NUCLEOTIDE SEQUENCE [LARGE SCALE GENOMIC DNA]</scope>
    <source>
        <strain evidence="2 3">JCM 13584</strain>
    </source>
</reference>
<dbReference type="Proteomes" id="UP001499954">
    <property type="component" value="Unassembled WGS sequence"/>
</dbReference>
<keyword evidence="3" id="KW-1185">Reference proteome</keyword>
<feature type="transmembrane region" description="Helical" evidence="1">
    <location>
        <begin position="59"/>
        <end position="80"/>
    </location>
</feature>
<dbReference type="EMBL" id="BAAAMK010000002">
    <property type="protein sequence ID" value="GAA1951096.1"/>
    <property type="molecule type" value="Genomic_DNA"/>
</dbReference>
<dbReference type="RefSeq" id="WP_157413691.1">
    <property type="nucleotide sequence ID" value="NZ_BAAAMK010000002.1"/>
</dbReference>